<protein>
    <submittedName>
        <fullName evidence="1">Uncharacterized protein</fullName>
    </submittedName>
</protein>
<organism evidence="1 2">
    <name type="scientific">Caballeronia choica</name>
    <dbReference type="NCBI Taxonomy" id="326476"/>
    <lineage>
        <taxon>Bacteria</taxon>
        <taxon>Pseudomonadati</taxon>
        <taxon>Pseudomonadota</taxon>
        <taxon>Betaproteobacteria</taxon>
        <taxon>Burkholderiales</taxon>
        <taxon>Burkholderiaceae</taxon>
        <taxon>Caballeronia</taxon>
    </lineage>
</organism>
<accession>A0A158KWJ4</accession>
<proteinExistence type="predicted"/>
<dbReference type="Proteomes" id="UP000054770">
    <property type="component" value="Unassembled WGS sequence"/>
</dbReference>
<keyword evidence="2" id="KW-1185">Reference proteome</keyword>
<dbReference type="EMBL" id="FCON02000191">
    <property type="protein sequence ID" value="SAL85522.1"/>
    <property type="molecule type" value="Genomic_DNA"/>
</dbReference>
<evidence type="ECO:0000313" key="2">
    <source>
        <dbReference type="Proteomes" id="UP000054770"/>
    </source>
</evidence>
<evidence type="ECO:0000313" key="1">
    <source>
        <dbReference type="EMBL" id="SAL85522.1"/>
    </source>
</evidence>
<sequence>MPTIRRQKFRPSGVVWNAMMAADTVYHNSDSVNTERRPSRSAIVPNISVPISRPRNAAAMKLATLSRLRKLLDVACSTPERTMPGAMYAVANNS</sequence>
<comment type="caution">
    <text evidence="1">The sequence shown here is derived from an EMBL/GenBank/DDBJ whole genome shotgun (WGS) entry which is preliminary data.</text>
</comment>
<gene>
    <name evidence="1" type="ORF">AWB68_07710</name>
</gene>
<dbReference type="AlphaFoldDB" id="A0A158KWJ4"/>
<name>A0A158KWJ4_9BURK</name>
<reference evidence="1" key="1">
    <citation type="submission" date="2016-01" db="EMBL/GenBank/DDBJ databases">
        <authorList>
            <person name="Peeters C."/>
        </authorList>
    </citation>
    <scope>NUCLEOTIDE SEQUENCE [LARGE SCALE GENOMIC DNA]</scope>
    <source>
        <strain evidence="1">LMG 22940</strain>
    </source>
</reference>